<evidence type="ECO:0000256" key="3">
    <source>
        <dbReference type="ARBA" id="ARBA00022606"/>
    </source>
</evidence>
<accession>A0A2H4ZBB2</accession>
<evidence type="ECO:0000256" key="1">
    <source>
        <dbReference type="ARBA" id="ARBA00004651"/>
    </source>
</evidence>
<feature type="transmembrane region" description="Helical" evidence="10">
    <location>
        <begin position="5"/>
        <end position="21"/>
    </location>
</feature>
<evidence type="ECO:0000256" key="9">
    <source>
        <dbReference type="ARBA" id="ARBA00023224"/>
    </source>
</evidence>
<proteinExistence type="evidence at transcript level"/>
<keyword evidence="7 10" id="KW-0472">Membrane</keyword>
<dbReference type="AlphaFoldDB" id="A0A2H4ZBB2"/>
<dbReference type="PANTHER" id="PTHR21137">
    <property type="entry name" value="ODORANT RECEPTOR"/>
    <property type="match status" value="1"/>
</dbReference>
<evidence type="ECO:0000256" key="2">
    <source>
        <dbReference type="ARBA" id="ARBA00022475"/>
    </source>
</evidence>
<keyword evidence="6 10" id="KW-1133">Transmembrane helix</keyword>
<dbReference type="InterPro" id="IPR004117">
    <property type="entry name" value="7tm6_olfct_rcpt"/>
</dbReference>
<sequence length="274" mass="31550">MMSIYFHGSIFSITCILIPLFKETRETPYKTVYPFEYSSSPKFEIMYLMQSFINFYVILGVIIGVDCLFMAACYNIIAQFRLLKGVVLKLGTNEVKEINSKLTILSSESDNIGRNVTKEKEFLIRCIKHHQLLLRTTEDIETVYSVIGLFQLGFSIIAICMSSFVVTTGEIEYVQLVNISIFISGHIVQLFCYCSVANEIGFEMDNLSQHIFSSYWYQTDFVNIKQDILVIMKKSQEVKRITALKLVPLNYDTFIQVLRISFSFHTLLSNITVK</sequence>
<dbReference type="PANTHER" id="PTHR21137:SF35">
    <property type="entry name" value="ODORANT RECEPTOR 19A-RELATED"/>
    <property type="match status" value="1"/>
</dbReference>
<keyword evidence="4 10" id="KW-0812">Transmembrane</keyword>
<dbReference type="GO" id="GO:0005549">
    <property type="term" value="F:odorant binding"/>
    <property type="evidence" value="ECO:0007669"/>
    <property type="project" value="InterPro"/>
</dbReference>
<evidence type="ECO:0000256" key="5">
    <source>
        <dbReference type="ARBA" id="ARBA00022725"/>
    </source>
</evidence>
<evidence type="ECO:0000256" key="10">
    <source>
        <dbReference type="SAM" id="Phobius"/>
    </source>
</evidence>
<dbReference type="Pfam" id="PF02949">
    <property type="entry name" value="7tm_6"/>
    <property type="match status" value="1"/>
</dbReference>
<evidence type="ECO:0000256" key="6">
    <source>
        <dbReference type="ARBA" id="ARBA00022989"/>
    </source>
</evidence>
<keyword evidence="8 11" id="KW-0675">Receptor</keyword>
<evidence type="ECO:0000256" key="4">
    <source>
        <dbReference type="ARBA" id="ARBA00022692"/>
    </source>
</evidence>
<dbReference type="GO" id="GO:0005886">
    <property type="term" value="C:plasma membrane"/>
    <property type="evidence" value="ECO:0007669"/>
    <property type="project" value="UniProtKB-SubCell"/>
</dbReference>
<keyword evidence="2" id="KW-1003">Cell membrane</keyword>
<keyword evidence="9" id="KW-0807">Transducer</keyword>
<organism evidence="11">
    <name type="scientific">Anoplophora chinensis</name>
    <name type="common">Citrus longhorn beetle</name>
    <dbReference type="NCBI Taxonomy" id="217632"/>
    <lineage>
        <taxon>Eukaryota</taxon>
        <taxon>Metazoa</taxon>
        <taxon>Ecdysozoa</taxon>
        <taxon>Arthropoda</taxon>
        <taxon>Hexapoda</taxon>
        <taxon>Insecta</taxon>
        <taxon>Pterygota</taxon>
        <taxon>Neoptera</taxon>
        <taxon>Endopterygota</taxon>
        <taxon>Coleoptera</taxon>
        <taxon>Polyphaga</taxon>
        <taxon>Cucujiformia</taxon>
        <taxon>Chrysomeloidea</taxon>
        <taxon>Cerambycidae</taxon>
        <taxon>Lamiinae</taxon>
        <taxon>Lamiini</taxon>
        <taxon>Anoplophora</taxon>
    </lineage>
</organism>
<protein>
    <submittedName>
        <fullName evidence="11">Odorant receptor</fullName>
    </submittedName>
</protein>
<reference evidence="11" key="1">
    <citation type="journal article" date="2017" name="Sci. Rep.">
        <title>Antennal transcriptome analysis and expression profiles of olfactory genes in Anoplophora chinensis.</title>
        <authorList>
            <person name="Wang J."/>
            <person name="Hu P."/>
            <person name="Gao P."/>
            <person name="Tao J."/>
            <person name="Luo Y."/>
        </authorList>
    </citation>
    <scope>NUCLEOTIDE SEQUENCE</scope>
</reference>
<dbReference type="GO" id="GO:0004984">
    <property type="term" value="F:olfactory receptor activity"/>
    <property type="evidence" value="ECO:0007669"/>
    <property type="project" value="InterPro"/>
</dbReference>
<comment type="subcellular location">
    <subcellularLocation>
        <location evidence="1">Cell membrane</location>
        <topology evidence="1">Multi-pass membrane protein</topology>
    </subcellularLocation>
</comment>
<keyword evidence="5" id="KW-0552">Olfaction</keyword>
<evidence type="ECO:0000256" key="8">
    <source>
        <dbReference type="ARBA" id="ARBA00023170"/>
    </source>
</evidence>
<name>A0A2H4ZBB2_ANOCN</name>
<evidence type="ECO:0000256" key="7">
    <source>
        <dbReference type="ARBA" id="ARBA00023136"/>
    </source>
</evidence>
<dbReference type="EMBL" id="MF975474">
    <property type="protein sequence ID" value="AUF73050.1"/>
    <property type="molecule type" value="mRNA"/>
</dbReference>
<keyword evidence="3" id="KW-0716">Sensory transduction</keyword>
<feature type="transmembrane region" description="Helical" evidence="10">
    <location>
        <begin position="53"/>
        <end position="77"/>
    </location>
</feature>
<evidence type="ECO:0000313" key="11">
    <source>
        <dbReference type="EMBL" id="AUF73050.1"/>
    </source>
</evidence>
<dbReference type="GO" id="GO:0007165">
    <property type="term" value="P:signal transduction"/>
    <property type="evidence" value="ECO:0007669"/>
    <property type="project" value="UniProtKB-KW"/>
</dbReference>